<reference evidence="1" key="1">
    <citation type="submission" date="2022-04" db="EMBL/GenBank/DDBJ databases">
        <title>Genome of the entomopathogenic fungus Entomophthora muscae.</title>
        <authorList>
            <person name="Elya C."/>
            <person name="Lovett B.R."/>
            <person name="Lee E."/>
            <person name="Macias A.M."/>
            <person name="Hajek A.E."/>
            <person name="De Bivort B.L."/>
            <person name="Kasson M.T."/>
            <person name="De Fine Licht H.H."/>
            <person name="Stajich J.E."/>
        </authorList>
    </citation>
    <scope>NUCLEOTIDE SEQUENCE</scope>
    <source>
        <strain evidence="1">Berkeley</strain>
    </source>
</reference>
<evidence type="ECO:0000313" key="1">
    <source>
        <dbReference type="EMBL" id="KAJ9061650.1"/>
    </source>
</evidence>
<keyword evidence="2" id="KW-1185">Reference proteome</keyword>
<dbReference type="Proteomes" id="UP001165960">
    <property type="component" value="Unassembled WGS sequence"/>
</dbReference>
<protein>
    <submittedName>
        <fullName evidence="1">Uncharacterized protein</fullName>
    </submittedName>
</protein>
<organism evidence="1 2">
    <name type="scientific">Entomophthora muscae</name>
    <dbReference type="NCBI Taxonomy" id="34485"/>
    <lineage>
        <taxon>Eukaryota</taxon>
        <taxon>Fungi</taxon>
        <taxon>Fungi incertae sedis</taxon>
        <taxon>Zoopagomycota</taxon>
        <taxon>Entomophthoromycotina</taxon>
        <taxon>Entomophthoromycetes</taxon>
        <taxon>Entomophthorales</taxon>
        <taxon>Entomophthoraceae</taxon>
        <taxon>Entomophthora</taxon>
    </lineage>
</organism>
<gene>
    <name evidence="1" type="ORF">DSO57_1018504</name>
</gene>
<comment type="caution">
    <text evidence="1">The sequence shown here is derived from an EMBL/GenBank/DDBJ whole genome shotgun (WGS) entry which is preliminary data.</text>
</comment>
<name>A0ACC2SH46_9FUNG</name>
<accession>A0ACC2SH46</accession>
<sequence length="301" mass="34382">MNGYNPFPTKIVDFYDVLGVGRYDSQDKIKKAYRTLAKTWHPDKNPDCKKEIEITFTLIKEAYEQLSDPSLRACFDQELNIYERKYGRIKPNKSYREKPKPAEPKPTPQFNPKPAAPEEKVSPVPQKPTAVTRKLHLTIEEIYHGTTKKLYITRTFLDGRQTKEIIEVLVAGGWEKSGRSITVKSAGDQLPGGKFQDIIFEIEPKPHEVFFLEGNDLVVQVNLSLLESLCGFRKPIPHLSGSVFYYDTDKCTANGFMDRIPGYGMPSLTKSSHFYDLLVCFRVNLPEKLTPEQISCLHSVF</sequence>
<proteinExistence type="predicted"/>
<dbReference type="EMBL" id="QTSX02005051">
    <property type="protein sequence ID" value="KAJ9061650.1"/>
    <property type="molecule type" value="Genomic_DNA"/>
</dbReference>
<evidence type="ECO:0000313" key="2">
    <source>
        <dbReference type="Proteomes" id="UP001165960"/>
    </source>
</evidence>